<keyword evidence="4" id="KW-0833">Ubl conjugation pathway</keyword>
<dbReference type="eggNOG" id="KOG1155">
    <property type="taxonomic scope" value="Eukaryota"/>
</dbReference>
<keyword evidence="2" id="KW-0677">Repeat</keyword>
<dbReference type="GeneID" id="25569164"/>
<reference evidence="9 10" key="1">
    <citation type="submission" date="2010-05" db="EMBL/GenBank/DDBJ databases">
        <title>The Genome Sequence of Thecamonas trahens ATCC 50062.</title>
        <authorList>
            <consortium name="The Broad Institute Genome Sequencing Platform"/>
            <person name="Russ C."/>
            <person name="Cuomo C."/>
            <person name="Shea T."/>
            <person name="Young S.K."/>
            <person name="Zeng Q."/>
            <person name="Koehrsen M."/>
            <person name="Haas B."/>
            <person name="Borodovsky M."/>
            <person name="Guigo R."/>
            <person name="Alvarado L."/>
            <person name="Berlin A."/>
            <person name="Bochicchio J."/>
            <person name="Borenstein D."/>
            <person name="Chapman S."/>
            <person name="Chen Z."/>
            <person name="Freedman E."/>
            <person name="Gellesch M."/>
            <person name="Goldberg J."/>
            <person name="Griggs A."/>
            <person name="Gujja S."/>
            <person name="Heilman E."/>
            <person name="Heiman D."/>
            <person name="Hepburn T."/>
            <person name="Howarth C."/>
            <person name="Jen D."/>
            <person name="Larson L."/>
            <person name="Mehta T."/>
            <person name="Park D."/>
            <person name="Pearson M."/>
            <person name="Roberts A."/>
            <person name="Saif S."/>
            <person name="Shenoy N."/>
            <person name="Sisk P."/>
            <person name="Stolte C."/>
            <person name="Sykes S."/>
            <person name="Thomson T."/>
            <person name="Walk T."/>
            <person name="White J."/>
            <person name="Yandava C."/>
            <person name="Burger G."/>
            <person name="Gray M.W."/>
            <person name="Holland P.W.H."/>
            <person name="King N."/>
            <person name="Lang F.B.F."/>
            <person name="Roger A.J."/>
            <person name="Ruiz-Trillo I."/>
            <person name="Lander E."/>
            <person name="Nusbaum C."/>
        </authorList>
    </citation>
    <scope>NUCLEOTIDE SEQUENCE [LARGE SCALE GENOMIC DNA]</scope>
    <source>
        <strain evidence="9 10">ATCC 50062</strain>
    </source>
</reference>
<dbReference type="GO" id="GO:0016567">
    <property type="term" value="P:protein ubiquitination"/>
    <property type="evidence" value="ECO:0007669"/>
    <property type="project" value="TreeGrafter"/>
</dbReference>
<dbReference type="InterPro" id="IPR011990">
    <property type="entry name" value="TPR-like_helical_dom_sf"/>
</dbReference>
<dbReference type="SMART" id="SM00028">
    <property type="entry name" value="TPR"/>
    <property type="match status" value="6"/>
</dbReference>
<keyword evidence="10" id="KW-1185">Reference proteome</keyword>
<keyword evidence="5 7" id="KW-0802">TPR repeat</keyword>
<feature type="repeat" description="TPR" evidence="7">
    <location>
        <begin position="310"/>
        <end position="343"/>
    </location>
</feature>
<evidence type="ECO:0000256" key="6">
    <source>
        <dbReference type="ARBA" id="ARBA00023306"/>
    </source>
</evidence>
<dbReference type="Pfam" id="PF13414">
    <property type="entry name" value="TPR_11"/>
    <property type="match status" value="1"/>
</dbReference>
<dbReference type="GO" id="GO:0051301">
    <property type="term" value="P:cell division"/>
    <property type="evidence" value="ECO:0007669"/>
    <property type="project" value="UniProtKB-KW"/>
</dbReference>
<sequence length="480" mass="54695">MARVYFEMREYRRVAHTLHEAQSDLGKFMRWYATYLAGEKRMEEDALELVGPMAEAPGSNGELRSLAKELESEYQASSLDGYGMYLYGLVLKQLDAQARALSMLVAAVNARPLLWAAWTEIAGLCTDAVMAAELPLPDHWAKTMFVAHLHLELQQNAESLTLWEELGELFVESDHVVAQAALANYNLREFGVSGDLFEALLERDPYRLEHMDTYSNILYVKEEAAKLSRLAHSASQTEKYRPETCCIIGNYYSLKSQHEKAVTYFRRALKLNSRFLSAWTLMGHEYVEMKNTPAAIEAYRRAVDISPRDYRAWYGLGQTYEILSMPFYALYYYRKATTLRPYDARMWCAMANCFENLDRVPEAIKCYERAQSNSDRDGIALSRLADLYDGLGDSAKAAFYFERNLARLEKEGAAGPAMVKALIYLAVYYKNTGDFAQAELFCSRLHDFGGREKEEAKALLREIRAAHRPLIPSTPNTSNP</sequence>
<evidence type="ECO:0000256" key="1">
    <source>
        <dbReference type="ARBA" id="ARBA00022618"/>
    </source>
</evidence>
<dbReference type="GO" id="GO:0005680">
    <property type="term" value="C:anaphase-promoting complex"/>
    <property type="evidence" value="ECO:0007669"/>
    <property type="project" value="InterPro"/>
</dbReference>
<dbReference type="PROSITE" id="PS50005">
    <property type="entry name" value="TPR"/>
    <property type="match status" value="3"/>
</dbReference>
<evidence type="ECO:0000256" key="4">
    <source>
        <dbReference type="ARBA" id="ARBA00022786"/>
    </source>
</evidence>
<evidence type="ECO:0000313" key="9">
    <source>
        <dbReference type="EMBL" id="KNC55439.1"/>
    </source>
</evidence>
<evidence type="ECO:0000256" key="5">
    <source>
        <dbReference type="ARBA" id="ARBA00022803"/>
    </source>
</evidence>
<evidence type="ECO:0000259" key="8">
    <source>
        <dbReference type="Pfam" id="PF04049"/>
    </source>
</evidence>
<organism evidence="9 10">
    <name type="scientific">Thecamonas trahens ATCC 50062</name>
    <dbReference type="NCBI Taxonomy" id="461836"/>
    <lineage>
        <taxon>Eukaryota</taxon>
        <taxon>Apusozoa</taxon>
        <taxon>Apusomonadida</taxon>
        <taxon>Apusomonadidae</taxon>
        <taxon>Thecamonas</taxon>
    </lineage>
</organism>
<dbReference type="Gene3D" id="1.25.40.10">
    <property type="entry name" value="Tetratricopeptide repeat domain"/>
    <property type="match status" value="2"/>
</dbReference>
<feature type="repeat" description="TPR" evidence="7">
    <location>
        <begin position="242"/>
        <end position="275"/>
    </location>
</feature>
<dbReference type="GO" id="GO:0045842">
    <property type="term" value="P:positive regulation of mitotic metaphase/anaphase transition"/>
    <property type="evidence" value="ECO:0007669"/>
    <property type="project" value="TreeGrafter"/>
</dbReference>
<dbReference type="EMBL" id="GL349501">
    <property type="protein sequence ID" value="KNC55439.1"/>
    <property type="molecule type" value="Genomic_DNA"/>
</dbReference>
<dbReference type="RefSeq" id="XP_013752976.1">
    <property type="nucleotide sequence ID" value="XM_013897522.1"/>
</dbReference>
<evidence type="ECO:0000256" key="2">
    <source>
        <dbReference type="ARBA" id="ARBA00022737"/>
    </source>
</evidence>
<feature type="non-terminal residue" evidence="9">
    <location>
        <position position="1"/>
    </location>
</feature>
<dbReference type="PANTHER" id="PTHR12558">
    <property type="entry name" value="CELL DIVISION CYCLE 16,23,27"/>
    <property type="match status" value="1"/>
</dbReference>
<dbReference type="PANTHER" id="PTHR12558:SF10">
    <property type="entry name" value="CELL DIVISION CYCLE PROTEIN 23 HOMOLOG"/>
    <property type="match status" value="1"/>
</dbReference>
<evidence type="ECO:0000313" key="10">
    <source>
        <dbReference type="Proteomes" id="UP000054408"/>
    </source>
</evidence>
<dbReference type="InterPro" id="IPR007192">
    <property type="entry name" value="APC8"/>
</dbReference>
<name>A0A0L0DSW2_THETB</name>
<accession>A0A0L0DSW2</accession>
<dbReference type="SUPFAM" id="SSF48452">
    <property type="entry name" value="TPR-like"/>
    <property type="match status" value="1"/>
</dbReference>
<dbReference type="Pfam" id="PF13181">
    <property type="entry name" value="TPR_8"/>
    <property type="match status" value="2"/>
</dbReference>
<proteinExistence type="predicted"/>
<dbReference type="STRING" id="461836.A0A0L0DSW2"/>
<dbReference type="GO" id="GO:0031145">
    <property type="term" value="P:anaphase-promoting complex-dependent catabolic process"/>
    <property type="evidence" value="ECO:0007669"/>
    <property type="project" value="TreeGrafter"/>
</dbReference>
<dbReference type="Pfam" id="PF04049">
    <property type="entry name" value="ANAPC8"/>
    <property type="match status" value="1"/>
</dbReference>
<gene>
    <name evidence="9" type="ORF">AMSG_11102</name>
</gene>
<protein>
    <submittedName>
        <fullName evidence="9">Cell division cycle protein 23</fullName>
    </submittedName>
</protein>
<dbReference type="OMA" id="ERCLYHS"/>
<keyword evidence="3" id="KW-0498">Mitosis</keyword>
<dbReference type="Proteomes" id="UP000054408">
    <property type="component" value="Unassembled WGS sequence"/>
</dbReference>
<evidence type="ECO:0000256" key="7">
    <source>
        <dbReference type="PROSITE-ProRule" id="PRU00339"/>
    </source>
</evidence>
<keyword evidence="6" id="KW-0131">Cell cycle</keyword>
<feature type="domain" description="Cdc23" evidence="8">
    <location>
        <begin position="1"/>
        <end position="181"/>
    </location>
</feature>
<evidence type="ECO:0000256" key="3">
    <source>
        <dbReference type="ARBA" id="ARBA00022776"/>
    </source>
</evidence>
<feature type="repeat" description="TPR" evidence="7">
    <location>
        <begin position="276"/>
        <end position="309"/>
    </location>
</feature>
<dbReference type="InterPro" id="IPR019734">
    <property type="entry name" value="TPR_rpt"/>
</dbReference>
<dbReference type="AlphaFoldDB" id="A0A0L0DSW2"/>
<keyword evidence="1 9" id="KW-0132">Cell division</keyword>
<dbReference type="OrthoDB" id="10262026at2759"/>